<keyword evidence="1" id="KW-0862">Zinc</keyword>
<evidence type="ECO:0000259" key="2">
    <source>
        <dbReference type="PROSITE" id="PS50158"/>
    </source>
</evidence>
<evidence type="ECO:0000256" key="1">
    <source>
        <dbReference type="PROSITE-ProRule" id="PRU00047"/>
    </source>
</evidence>
<name>A0AAD5NHT3_ACENE</name>
<keyword evidence="1" id="KW-0863">Zinc-finger</keyword>
<comment type="caution">
    <text evidence="3">The sequence shown here is derived from an EMBL/GenBank/DDBJ whole genome shotgun (WGS) entry which is preliminary data.</text>
</comment>
<dbReference type="GO" id="GO:0008270">
    <property type="term" value="F:zinc ion binding"/>
    <property type="evidence" value="ECO:0007669"/>
    <property type="project" value="UniProtKB-KW"/>
</dbReference>
<reference evidence="3" key="1">
    <citation type="journal article" date="2022" name="Plant J.">
        <title>Strategies of tolerance reflected in two North American maple genomes.</title>
        <authorList>
            <person name="McEvoy S.L."/>
            <person name="Sezen U.U."/>
            <person name="Trouern-Trend A."/>
            <person name="McMahon S.M."/>
            <person name="Schaberg P.G."/>
            <person name="Yang J."/>
            <person name="Wegrzyn J.L."/>
            <person name="Swenson N.G."/>
        </authorList>
    </citation>
    <scope>NUCLEOTIDE SEQUENCE</scope>
    <source>
        <strain evidence="3">91603</strain>
    </source>
</reference>
<keyword evidence="4" id="KW-1185">Reference proteome</keyword>
<dbReference type="AlphaFoldDB" id="A0AAD5NHT3"/>
<dbReference type="Gene3D" id="4.10.60.10">
    <property type="entry name" value="Zinc finger, CCHC-type"/>
    <property type="match status" value="1"/>
</dbReference>
<feature type="domain" description="CCHC-type" evidence="2">
    <location>
        <begin position="27"/>
        <end position="41"/>
    </location>
</feature>
<evidence type="ECO:0000313" key="3">
    <source>
        <dbReference type="EMBL" id="KAI9157262.1"/>
    </source>
</evidence>
<sequence length="95" mass="11178">MPSCGSHGYWKKTILMLRYEQLPDHYFKCGMLGHLARECPSQSKKNHPLVEQEFKYGSWLRVWSDPHCNNMEGEERAVVAFSFRGRTNSEVTWKI</sequence>
<organism evidence="3 4">
    <name type="scientific">Acer negundo</name>
    <name type="common">Box elder</name>
    <dbReference type="NCBI Taxonomy" id="4023"/>
    <lineage>
        <taxon>Eukaryota</taxon>
        <taxon>Viridiplantae</taxon>
        <taxon>Streptophyta</taxon>
        <taxon>Embryophyta</taxon>
        <taxon>Tracheophyta</taxon>
        <taxon>Spermatophyta</taxon>
        <taxon>Magnoliopsida</taxon>
        <taxon>eudicotyledons</taxon>
        <taxon>Gunneridae</taxon>
        <taxon>Pentapetalae</taxon>
        <taxon>rosids</taxon>
        <taxon>malvids</taxon>
        <taxon>Sapindales</taxon>
        <taxon>Sapindaceae</taxon>
        <taxon>Hippocastanoideae</taxon>
        <taxon>Acereae</taxon>
        <taxon>Acer</taxon>
    </lineage>
</organism>
<dbReference type="GO" id="GO:0003676">
    <property type="term" value="F:nucleic acid binding"/>
    <property type="evidence" value="ECO:0007669"/>
    <property type="project" value="InterPro"/>
</dbReference>
<proteinExistence type="predicted"/>
<dbReference type="PROSITE" id="PS50158">
    <property type="entry name" value="ZF_CCHC"/>
    <property type="match status" value="1"/>
</dbReference>
<dbReference type="Pfam" id="PF00098">
    <property type="entry name" value="zf-CCHC"/>
    <property type="match status" value="1"/>
</dbReference>
<reference evidence="3" key="2">
    <citation type="submission" date="2023-02" db="EMBL/GenBank/DDBJ databases">
        <authorList>
            <person name="Swenson N.G."/>
            <person name="Wegrzyn J.L."/>
            <person name="Mcevoy S.L."/>
        </authorList>
    </citation>
    <scope>NUCLEOTIDE SEQUENCE</scope>
    <source>
        <strain evidence="3">91603</strain>
        <tissue evidence="3">Leaf</tissue>
    </source>
</reference>
<dbReference type="SUPFAM" id="SSF57756">
    <property type="entry name" value="Retrovirus zinc finger-like domains"/>
    <property type="match status" value="1"/>
</dbReference>
<gene>
    <name evidence="3" type="ORF">LWI28_019450</name>
</gene>
<dbReference type="EMBL" id="JAJSOW010000107">
    <property type="protein sequence ID" value="KAI9157262.1"/>
    <property type="molecule type" value="Genomic_DNA"/>
</dbReference>
<dbReference type="Proteomes" id="UP001064489">
    <property type="component" value="Chromosome 12"/>
</dbReference>
<dbReference type="InterPro" id="IPR001878">
    <property type="entry name" value="Znf_CCHC"/>
</dbReference>
<protein>
    <recommendedName>
        <fullName evidence="2">CCHC-type domain-containing protein</fullName>
    </recommendedName>
</protein>
<keyword evidence="1" id="KW-0479">Metal-binding</keyword>
<evidence type="ECO:0000313" key="4">
    <source>
        <dbReference type="Proteomes" id="UP001064489"/>
    </source>
</evidence>
<accession>A0AAD5NHT3</accession>
<dbReference type="InterPro" id="IPR036875">
    <property type="entry name" value="Znf_CCHC_sf"/>
</dbReference>